<evidence type="ECO:0000313" key="3">
    <source>
        <dbReference type="Proteomes" id="UP001500037"/>
    </source>
</evidence>
<dbReference type="Proteomes" id="UP001500037">
    <property type="component" value="Unassembled WGS sequence"/>
</dbReference>
<reference evidence="2 3" key="1">
    <citation type="journal article" date="2019" name="Int. J. Syst. Evol. Microbiol.">
        <title>The Global Catalogue of Microorganisms (GCM) 10K type strain sequencing project: providing services to taxonomists for standard genome sequencing and annotation.</title>
        <authorList>
            <consortium name="The Broad Institute Genomics Platform"/>
            <consortium name="The Broad Institute Genome Sequencing Center for Infectious Disease"/>
            <person name="Wu L."/>
            <person name="Ma J."/>
        </authorList>
    </citation>
    <scope>NUCLEOTIDE SEQUENCE [LARGE SCALE GENOMIC DNA]</scope>
    <source>
        <strain evidence="2 3">JCM 13004</strain>
    </source>
</reference>
<organism evidence="2 3">
    <name type="scientific">Kitasatospora nipponensis</name>
    <dbReference type="NCBI Taxonomy" id="258049"/>
    <lineage>
        <taxon>Bacteria</taxon>
        <taxon>Bacillati</taxon>
        <taxon>Actinomycetota</taxon>
        <taxon>Actinomycetes</taxon>
        <taxon>Kitasatosporales</taxon>
        <taxon>Streptomycetaceae</taxon>
        <taxon>Kitasatospora</taxon>
    </lineage>
</organism>
<keyword evidence="3" id="KW-1185">Reference proteome</keyword>
<proteinExistence type="predicted"/>
<dbReference type="EMBL" id="BAAALF010000272">
    <property type="protein sequence ID" value="GAA1068881.1"/>
    <property type="molecule type" value="Genomic_DNA"/>
</dbReference>
<feature type="region of interest" description="Disordered" evidence="1">
    <location>
        <begin position="295"/>
        <end position="316"/>
    </location>
</feature>
<evidence type="ECO:0000256" key="1">
    <source>
        <dbReference type="SAM" id="MobiDB-lite"/>
    </source>
</evidence>
<protein>
    <submittedName>
        <fullName evidence="2">Uncharacterized protein</fullName>
    </submittedName>
</protein>
<evidence type="ECO:0000313" key="2">
    <source>
        <dbReference type="EMBL" id="GAA1068881.1"/>
    </source>
</evidence>
<name>A0ABN1T777_9ACTN</name>
<comment type="caution">
    <text evidence="2">The sequence shown here is derived from an EMBL/GenBank/DDBJ whole genome shotgun (WGS) entry which is preliminary data.</text>
</comment>
<dbReference type="RefSeq" id="WP_344446651.1">
    <property type="nucleotide sequence ID" value="NZ_BAAALF010000272.1"/>
</dbReference>
<sequence length="316" mass="35011">MDDDDLRLTPRPHTAELLRWAREQGLEPVPEGPLNAVLTLLELGDGRMYEGFPELTSPIVQELLYERIHLYVQPGEDESPFAYGAAVRLLIDHQRAGRRLNAKRWQRLHEEAEWQGELLTGLLRQPHLVTWPRLYTLLLRAAGVDTTDLPAVRDWLDGFRTLEQEQRLAAFAALEDLDQPEGVEGWTPGVLLSVGMATDGARLLVENRLMQRSYRNLAGLTALGLPMPEELSGDFPAFEAAVQAAALRLLGSWTVPGLPELLLAHYPDLAPEPGAPEVDGYIVQRGLVELPDLAGFQPLPAEDDGQPHPAADDATE</sequence>
<accession>A0ABN1T777</accession>
<gene>
    <name evidence="2" type="ORF">GCM10009665_74030</name>
</gene>